<feature type="repeat" description="WD" evidence="4">
    <location>
        <begin position="237"/>
        <end position="279"/>
    </location>
</feature>
<proteinExistence type="predicted"/>
<sequence length="455" mass="50543">MESDQEDEVPNVNFVPSLLFVKRGVAKANPDKVTLTPAELARIINETREDLEEDGAEGMDTSDDEENEDSESGLAERASRLAASNPDGSNEVADEYNFDGYEQETGTSGLHLSTVAVIDPTENIQDDEDSDAEDEIIKPSDNLILVGHVQNDSASMEVYIYNEEEGSLYIHHDFLLPSPPLCIEWLSFDPGSDKPGNMCAIGCMEPIITLWDLDIQDSIEPVCKLGSKGSRKKNLPKLGHTDAVLDISWNKHLEHILASGSVDQTLILWDLEEGIPHTTIRDFDEKVQTYKMWALGGEVERVCWDHFNEHCFVASTNDGKIHYIDSRQEEQPLWTKEVHEQEVTGLVLSTRVKGMLSTASSDGSLKVWDIDEQDARMVYKKNPKIGVIQCLDACNESPFTLALGGDLKTKNFCVVNLLDNDVVSNVFKSRYTGTGSTNNIEPPTEEMEDASIADE</sequence>
<feature type="repeat" description="WD" evidence="4">
    <location>
        <begin position="336"/>
        <end position="378"/>
    </location>
</feature>
<evidence type="ECO:0000256" key="3">
    <source>
        <dbReference type="ARBA" id="ARBA00022737"/>
    </source>
</evidence>
<keyword evidence="2 4" id="KW-0853">WD repeat</keyword>
<dbReference type="GO" id="GO:0005634">
    <property type="term" value="C:nucleus"/>
    <property type="evidence" value="ECO:0007669"/>
    <property type="project" value="TreeGrafter"/>
</dbReference>
<feature type="compositionally biased region" description="Acidic residues" evidence="5">
    <location>
        <begin position="443"/>
        <end position="455"/>
    </location>
</feature>
<accession>A0A182SS47</accession>
<evidence type="ECO:0000313" key="7">
    <source>
        <dbReference type="Proteomes" id="UP000075901"/>
    </source>
</evidence>
<reference evidence="6" key="2">
    <citation type="submission" date="2020-05" db="UniProtKB">
        <authorList>
            <consortium name="EnsemblMetazoa"/>
        </authorList>
    </citation>
    <scope>IDENTIFICATION</scope>
    <source>
        <strain evidence="6">maculatus3</strain>
    </source>
</reference>
<dbReference type="SMART" id="SM00320">
    <property type="entry name" value="WD40"/>
    <property type="match status" value="4"/>
</dbReference>
<dbReference type="Proteomes" id="UP000075901">
    <property type="component" value="Unassembled WGS sequence"/>
</dbReference>
<dbReference type="InterPro" id="IPR044285">
    <property type="entry name" value="PWP1"/>
</dbReference>
<evidence type="ECO:0000256" key="5">
    <source>
        <dbReference type="SAM" id="MobiDB-lite"/>
    </source>
</evidence>
<dbReference type="InterPro" id="IPR019775">
    <property type="entry name" value="WD40_repeat_CS"/>
</dbReference>
<dbReference type="GO" id="GO:0006364">
    <property type="term" value="P:rRNA processing"/>
    <property type="evidence" value="ECO:0007669"/>
    <property type="project" value="InterPro"/>
</dbReference>
<keyword evidence="3" id="KW-0677">Repeat</keyword>
<dbReference type="InterPro" id="IPR015943">
    <property type="entry name" value="WD40/YVTN_repeat-like_dom_sf"/>
</dbReference>
<evidence type="ECO:0000313" key="6">
    <source>
        <dbReference type="EnsemblMetazoa" id="AMAM012298-PA"/>
    </source>
</evidence>
<feature type="compositionally biased region" description="Acidic residues" evidence="5">
    <location>
        <begin position="49"/>
        <end position="71"/>
    </location>
</feature>
<reference evidence="7" key="1">
    <citation type="submission" date="2013-09" db="EMBL/GenBank/DDBJ databases">
        <title>The Genome Sequence of Anopheles maculatus species B.</title>
        <authorList>
            <consortium name="The Broad Institute Genomics Platform"/>
            <person name="Neafsey D.E."/>
            <person name="Besansky N."/>
            <person name="Howell P."/>
            <person name="Walton C."/>
            <person name="Young S.K."/>
            <person name="Zeng Q."/>
            <person name="Gargeya S."/>
            <person name="Fitzgerald M."/>
            <person name="Haas B."/>
            <person name="Abouelleil A."/>
            <person name="Allen A.W."/>
            <person name="Alvarado L."/>
            <person name="Arachchi H.M."/>
            <person name="Berlin A.M."/>
            <person name="Chapman S.B."/>
            <person name="Gainer-Dewar J."/>
            <person name="Goldberg J."/>
            <person name="Griggs A."/>
            <person name="Gujja S."/>
            <person name="Hansen M."/>
            <person name="Howarth C."/>
            <person name="Imamovic A."/>
            <person name="Ireland A."/>
            <person name="Larimer J."/>
            <person name="McCowan C."/>
            <person name="Murphy C."/>
            <person name="Pearson M."/>
            <person name="Poon T.W."/>
            <person name="Priest M."/>
            <person name="Roberts A."/>
            <person name="Saif S."/>
            <person name="Shea T."/>
            <person name="Sisk P."/>
            <person name="Sykes S."/>
            <person name="Wortman J."/>
            <person name="Nusbaum C."/>
            <person name="Birren B."/>
        </authorList>
    </citation>
    <scope>NUCLEOTIDE SEQUENCE [LARGE SCALE GENOMIC DNA]</scope>
    <source>
        <strain evidence="7">maculatus3</strain>
    </source>
</reference>
<dbReference type="Gene3D" id="2.130.10.10">
    <property type="entry name" value="YVTN repeat-like/Quinoprotein amine dehydrogenase"/>
    <property type="match status" value="1"/>
</dbReference>
<evidence type="ECO:0000256" key="2">
    <source>
        <dbReference type="ARBA" id="ARBA00022574"/>
    </source>
</evidence>
<dbReference type="SUPFAM" id="SSF50978">
    <property type="entry name" value="WD40 repeat-like"/>
    <property type="match status" value="1"/>
</dbReference>
<feature type="region of interest" description="Disordered" evidence="5">
    <location>
        <begin position="433"/>
        <end position="455"/>
    </location>
</feature>
<keyword evidence="7" id="KW-1185">Reference proteome</keyword>
<dbReference type="PROSITE" id="PS50294">
    <property type="entry name" value="WD_REPEATS_REGION"/>
    <property type="match status" value="2"/>
</dbReference>
<dbReference type="EnsemblMetazoa" id="AMAM012298-RA">
    <property type="protein sequence ID" value="AMAM012298-PA"/>
    <property type="gene ID" value="AMAM012298"/>
</dbReference>
<dbReference type="VEuPathDB" id="VectorBase:AMAM012298"/>
<organism evidence="6 7">
    <name type="scientific">Anopheles maculatus</name>
    <dbReference type="NCBI Taxonomy" id="74869"/>
    <lineage>
        <taxon>Eukaryota</taxon>
        <taxon>Metazoa</taxon>
        <taxon>Ecdysozoa</taxon>
        <taxon>Arthropoda</taxon>
        <taxon>Hexapoda</taxon>
        <taxon>Insecta</taxon>
        <taxon>Pterygota</taxon>
        <taxon>Neoptera</taxon>
        <taxon>Endopterygota</taxon>
        <taxon>Diptera</taxon>
        <taxon>Nematocera</taxon>
        <taxon>Culicoidea</taxon>
        <taxon>Culicidae</taxon>
        <taxon>Anophelinae</taxon>
        <taxon>Anopheles</taxon>
        <taxon>Anopheles maculatus group</taxon>
    </lineage>
</organism>
<dbReference type="Pfam" id="PF00400">
    <property type="entry name" value="WD40"/>
    <property type="match status" value="2"/>
</dbReference>
<evidence type="ECO:0000256" key="1">
    <source>
        <dbReference type="ARBA" id="ARBA00022553"/>
    </source>
</evidence>
<dbReference type="PROSITE" id="PS00678">
    <property type="entry name" value="WD_REPEATS_1"/>
    <property type="match status" value="2"/>
</dbReference>
<dbReference type="AlphaFoldDB" id="A0A182SS47"/>
<protein>
    <submittedName>
        <fullName evidence="6">Uncharacterized protein</fullName>
    </submittedName>
</protein>
<dbReference type="PANTHER" id="PTHR14091">
    <property type="entry name" value="PERIODIC TRYPTOPHAN PROTEIN 1"/>
    <property type="match status" value="1"/>
</dbReference>
<keyword evidence="1" id="KW-0597">Phosphoprotein</keyword>
<feature type="region of interest" description="Disordered" evidence="5">
    <location>
        <begin position="44"/>
        <end position="94"/>
    </location>
</feature>
<evidence type="ECO:0000256" key="4">
    <source>
        <dbReference type="PROSITE-ProRule" id="PRU00221"/>
    </source>
</evidence>
<dbReference type="PROSITE" id="PS50082">
    <property type="entry name" value="WD_REPEATS_2"/>
    <property type="match status" value="2"/>
</dbReference>
<dbReference type="InterPro" id="IPR036322">
    <property type="entry name" value="WD40_repeat_dom_sf"/>
</dbReference>
<name>A0A182SS47_9DIPT</name>
<dbReference type="PANTHER" id="PTHR14091:SF0">
    <property type="entry name" value="PERIODIC TRYPTOPHAN PROTEIN 1 HOMOLOG"/>
    <property type="match status" value="1"/>
</dbReference>
<dbReference type="InterPro" id="IPR001680">
    <property type="entry name" value="WD40_rpt"/>
</dbReference>